<protein>
    <recommendedName>
        <fullName evidence="2">Phosphatidate phosphatase APP1 catalytic domain-containing protein</fullName>
    </recommendedName>
</protein>
<dbReference type="InterPro" id="IPR003903">
    <property type="entry name" value="UIM_dom"/>
</dbReference>
<gene>
    <name evidence="3" type="ORF">B0A50_01040</name>
</gene>
<feature type="compositionally biased region" description="Polar residues" evidence="1">
    <location>
        <begin position="170"/>
        <end position="184"/>
    </location>
</feature>
<feature type="region of interest" description="Disordered" evidence="1">
    <location>
        <begin position="515"/>
        <end position="558"/>
    </location>
</feature>
<evidence type="ECO:0000259" key="2">
    <source>
        <dbReference type="Pfam" id="PF09949"/>
    </source>
</evidence>
<dbReference type="AlphaFoldDB" id="A0A4U0UEK4"/>
<evidence type="ECO:0000256" key="1">
    <source>
        <dbReference type="SAM" id="MobiDB-lite"/>
    </source>
</evidence>
<feature type="compositionally biased region" description="Low complexity" evidence="1">
    <location>
        <begin position="796"/>
        <end position="805"/>
    </location>
</feature>
<proteinExistence type="predicted"/>
<dbReference type="InterPro" id="IPR052935">
    <property type="entry name" value="Mg2+_PAP"/>
</dbReference>
<keyword evidence="4" id="KW-1185">Reference proteome</keyword>
<feature type="region of interest" description="Disordered" evidence="1">
    <location>
        <begin position="593"/>
        <end position="871"/>
    </location>
</feature>
<dbReference type="Proteomes" id="UP000308549">
    <property type="component" value="Unassembled WGS sequence"/>
</dbReference>
<dbReference type="PANTHER" id="PTHR28208:SF3">
    <property type="entry name" value="PHOSPHATIDATE PHOSPHATASE APP1"/>
    <property type="match status" value="1"/>
</dbReference>
<feature type="compositionally biased region" description="Polar residues" evidence="1">
    <location>
        <begin position="837"/>
        <end position="849"/>
    </location>
</feature>
<comment type="caution">
    <text evidence="3">The sequence shown here is derived from an EMBL/GenBank/DDBJ whole genome shotgun (WGS) entry which is preliminary data.</text>
</comment>
<dbReference type="Pfam" id="PF09949">
    <property type="entry name" value="APP1_cat"/>
    <property type="match status" value="1"/>
</dbReference>
<feature type="compositionally biased region" description="Basic and acidic residues" evidence="1">
    <location>
        <begin position="197"/>
        <end position="213"/>
    </location>
</feature>
<dbReference type="InterPro" id="IPR019236">
    <property type="entry name" value="APP1_cat"/>
</dbReference>
<dbReference type="GO" id="GO:0008195">
    <property type="term" value="F:phosphatidate phosphatase activity"/>
    <property type="evidence" value="ECO:0007669"/>
    <property type="project" value="InterPro"/>
</dbReference>
<feature type="compositionally biased region" description="Basic and acidic residues" evidence="1">
    <location>
        <begin position="598"/>
        <end position="620"/>
    </location>
</feature>
<dbReference type="InterPro" id="IPR017210">
    <property type="entry name" value="APP1"/>
</dbReference>
<evidence type="ECO:0000313" key="4">
    <source>
        <dbReference type="Proteomes" id="UP000308549"/>
    </source>
</evidence>
<dbReference type="EMBL" id="NAJL01000004">
    <property type="protein sequence ID" value="TKA32815.1"/>
    <property type="molecule type" value="Genomic_DNA"/>
</dbReference>
<sequence>MAYNGPGRSPTSSSFGGLQPDGADPAYGQSGYKRKKLSSFLKAANEVRQSYFAGDENAREHGSDYGPGAFPDAAIARSGNEEMILFPSYARRHVKSKFDHMSGTQSEREYWQQQWDRHQNDNAIVDVDVRGWIYTPHRGQNTRKHRLVVGVARQLAGLPAPPPSKLGDAPTSSGESSRASSPVRQQEEDLISFEAENIVKRGRAEERKAERGAYSENPNASKDDDSIYHGASPERSSRLSQFSTASSDTLTTSPTFTPVQKRTSWRDPSKMTPAELTVANAHLVSRLRPFMHNPLQDTPISAFFYNDTASRQLTVYTNEKGHFTFHAALDFVPSHVRVLAGEKLSATEEIQLTSPKGVSVISDIDDTVKHSNIGSSYAEIFRNVFIRELGDLTIEGVREWYTTLDDMGVKLHYVSNSPWQLFPVLTSYFKLARLPKGSFHLKQYSGMLGGIFEPVAERKKGSLEKIMRDFPDRKFMLVGDSGEADLEVYTDVALDNPGRILGIFIRDVTTSPKTGYFDPSAGPGSASGSAKHSRNHSRSKSGDSLAMSKRLSRPDDIKEDDADLKAAVAASLADMEEEARQARKAINPDAPAYASFDGAREPFKLKPELPSRPRAGRTDSIEQVSTSPEEDLIDLTEQPAPRKPWLAQTPRSDPPRAQGVNGHMLDQKATPPPPPKPQALRSSSPDSQRAPARYSSHKPPPPRPRKPSSAVTSPSPQQSDDAKMQSVAQPPSILPQLQTHQPSPLSQVSRQDSPASTKAAPPLPIRPKDSSKLGASRGTYWHGLPPGTPGNFAETSRTMSSSSIVSKEDPRGQSMAMQKTGGTTAPPPPRRPKLPASSFSTSARRPSNGMSGGWDFDSPLGSPGDSGMSTKERLWKQRWEKARDVLEPRGVTLRSWRVGSDVADVAVKLAEMEFRNIKREEREALGRDEKQGS</sequence>
<dbReference type="PIRSF" id="PIRSF037464">
    <property type="entry name" value="UCP037464_APP1"/>
    <property type="match status" value="1"/>
</dbReference>
<name>A0A4U0UEK4_9PEZI</name>
<dbReference type="PANTHER" id="PTHR28208">
    <property type="entry name" value="PHOSPHATIDATE PHOSPHATASE APP1"/>
    <property type="match status" value="1"/>
</dbReference>
<dbReference type="PROSITE" id="PS50330">
    <property type="entry name" value="UIM"/>
    <property type="match status" value="1"/>
</dbReference>
<reference evidence="3 4" key="1">
    <citation type="submission" date="2017-03" db="EMBL/GenBank/DDBJ databases">
        <title>Genomes of endolithic fungi from Antarctica.</title>
        <authorList>
            <person name="Coleine C."/>
            <person name="Masonjones S."/>
            <person name="Stajich J.E."/>
        </authorList>
    </citation>
    <scope>NUCLEOTIDE SEQUENCE [LARGE SCALE GENOMIC DNA]</scope>
    <source>
        <strain evidence="3 4">CCFEE 6315</strain>
    </source>
</reference>
<feature type="compositionally biased region" description="Polar residues" evidence="1">
    <location>
        <begin position="710"/>
        <end position="719"/>
    </location>
</feature>
<dbReference type="GO" id="GO:0030479">
    <property type="term" value="C:actin cortical patch"/>
    <property type="evidence" value="ECO:0007669"/>
    <property type="project" value="TreeGrafter"/>
</dbReference>
<feature type="domain" description="Phosphatidate phosphatase APP1 catalytic" evidence="2">
    <location>
        <begin position="358"/>
        <end position="507"/>
    </location>
</feature>
<dbReference type="SUPFAM" id="SSF56784">
    <property type="entry name" value="HAD-like"/>
    <property type="match status" value="1"/>
</dbReference>
<accession>A0A4U0UEK4</accession>
<feature type="compositionally biased region" description="Low complexity" evidence="1">
    <location>
        <begin position="519"/>
        <end position="530"/>
    </location>
</feature>
<feature type="compositionally biased region" description="Polar residues" evidence="1">
    <location>
        <begin position="735"/>
        <end position="756"/>
    </location>
</feature>
<feature type="region of interest" description="Disordered" evidence="1">
    <location>
        <begin position="1"/>
        <end position="30"/>
    </location>
</feature>
<feature type="compositionally biased region" description="Polar residues" evidence="1">
    <location>
        <begin position="238"/>
        <end position="262"/>
    </location>
</feature>
<dbReference type="Gene3D" id="6.10.140.100">
    <property type="match status" value="1"/>
</dbReference>
<evidence type="ECO:0000313" key="3">
    <source>
        <dbReference type="EMBL" id="TKA32815.1"/>
    </source>
</evidence>
<dbReference type="OrthoDB" id="2117591at2759"/>
<organism evidence="3 4">
    <name type="scientific">Salinomyces thailandicus</name>
    <dbReference type="NCBI Taxonomy" id="706561"/>
    <lineage>
        <taxon>Eukaryota</taxon>
        <taxon>Fungi</taxon>
        <taxon>Dikarya</taxon>
        <taxon>Ascomycota</taxon>
        <taxon>Pezizomycotina</taxon>
        <taxon>Dothideomycetes</taxon>
        <taxon>Dothideomycetidae</taxon>
        <taxon>Mycosphaerellales</taxon>
        <taxon>Teratosphaeriaceae</taxon>
        <taxon>Salinomyces</taxon>
    </lineage>
</organism>
<dbReference type="InterPro" id="IPR036412">
    <property type="entry name" value="HAD-like_sf"/>
</dbReference>
<feature type="region of interest" description="Disordered" evidence="1">
    <location>
        <begin position="155"/>
        <end position="272"/>
    </location>
</feature>